<dbReference type="GO" id="GO:0043531">
    <property type="term" value="F:ADP binding"/>
    <property type="evidence" value="ECO:0007669"/>
    <property type="project" value="InterPro"/>
</dbReference>
<dbReference type="GO" id="GO:0006952">
    <property type="term" value="P:defense response"/>
    <property type="evidence" value="ECO:0007669"/>
    <property type="project" value="InterPro"/>
</dbReference>
<protein>
    <submittedName>
        <fullName evidence="2">Disease resistance RPP13-like protein 4</fullName>
    </submittedName>
</protein>
<proteinExistence type="predicted"/>
<dbReference type="InterPro" id="IPR002182">
    <property type="entry name" value="NB-ARC"/>
</dbReference>
<comment type="caution">
    <text evidence="2">The sequence shown here is derived from an EMBL/GenBank/DDBJ whole genome shotgun (WGS) entry which is preliminary data.</text>
</comment>
<sequence>MVSIIDFGKWQTDRTTLAMYTSFDSEPDFQLFGFDEQENKIRDLIFENSYKAIGVYGMAGSGKTSLILKVLNSPTFQNHHFSPIIWLCLSDINSKEDAEYEVNIVKFILCELGCDVDKWTVTNPTKADLLKHLKKLLMSKKYLIVFDDAWENNEFYSNLGDALPGSDIVKNQLCEALPRDGGGKIIITSRQKEVVKNMVGEKNLIPMKPLSRETCRMILEDEIGFNEYAKEIEGLLSDSGFVSIGIYGPSSSANTVLVRKVLSNPSVGEMFEHIIWVPVSLIFFNYGQISEFQDSLNVLNEIMKHVLKGLGIYDNLGIYDRDFDLRQIVKESLVSRKYLIVLADVVQDNYNSWGLISSAWPKDGVGTVIVTTKIRELAEGMVGDQILVHVRLPDLGNEGNEVGIDHHYISDAIVDQCCGLPLAVKTLAKIIWQKGLLPDSYPLRHPNSYSHPYPLPNPHSYWYLNSDRRTGFG</sequence>
<dbReference type="PANTHER" id="PTHR23155">
    <property type="entry name" value="DISEASE RESISTANCE PROTEIN RP"/>
    <property type="match status" value="1"/>
</dbReference>
<accession>A0A835CL72</accession>
<reference evidence="2" key="1">
    <citation type="submission" date="2020-09" db="EMBL/GenBank/DDBJ databases">
        <title>Genome-Enabled Discovery of Anthraquinone Biosynthesis in Senna tora.</title>
        <authorList>
            <person name="Kang S.-H."/>
            <person name="Pandey R.P."/>
            <person name="Lee C.-M."/>
            <person name="Sim J.-S."/>
            <person name="Jeong J.-T."/>
            <person name="Choi B.-S."/>
            <person name="Jung M."/>
            <person name="Ginzburg D."/>
            <person name="Zhao K."/>
            <person name="Won S.Y."/>
            <person name="Oh T.-J."/>
            <person name="Yu Y."/>
            <person name="Kim N.-H."/>
            <person name="Lee O.R."/>
            <person name="Lee T.-H."/>
            <person name="Bashyal P."/>
            <person name="Kim T.-S."/>
            <person name="Lee W.-H."/>
            <person name="Kawkins C."/>
            <person name="Kim C.-K."/>
            <person name="Kim J.S."/>
            <person name="Ahn B.O."/>
            <person name="Rhee S.Y."/>
            <person name="Sohng J.K."/>
        </authorList>
    </citation>
    <scope>NUCLEOTIDE SEQUENCE</scope>
    <source>
        <tissue evidence="2">Leaf</tissue>
    </source>
</reference>
<dbReference type="PRINTS" id="PR00364">
    <property type="entry name" value="DISEASERSIST"/>
</dbReference>
<evidence type="ECO:0000313" key="3">
    <source>
        <dbReference type="Proteomes" id="UP000634136"/>
    </source>
</evidence>
<dbReference type="Proteomes" id="UP000634136">
    <property type="component" value="Unassembled WGS sequence"/>
</dbReference>
<evidence type="ECO:0000313" key="2">
    <source>
        <dbReference type="EMBL" id="KAF7845536.1"/>
    </source>
</evidence>
<organism evidence="2 3">
    <name type="scientific">Senna tora</name>
    <dbReference type="NCBI Taxonomy" id="362788"/>
    <lineage>
        <taxon>Eukaryota</taxon>
        <taxon>Viridiplantae</taxon>
        <taxon>Streptophyta</taxon>
        <taxon>Embryophyta</taxon>
        <taxon>Tracheophyta</taxon>
        <taxon>Spermatophyta</taxon>
        <taxon>Magnoliopsida</taxon>
        <taxon>eudicotyledons</taxon>
        <taxon>Gunneridae</taxon>
        <taxon>Pentapetalae</taxon>
        <taxon>rosids</taxon>
        <taxon>fabids</taxon>
        <taxon>Fabales</taxon>
        <taxon>Fabaceae</taxon>
        <taxon>Caesalpinioideae</taxon>
        <taxon>Cassia clade</taxon>
        <taxon>Senna</taxon>
    </lineage>
</organism>
<feature type="domain" description="NB-ARC" evidence="1">
    <location>
        <begin position="39"/>
        <end position="222"/>
    </location>
</feature>
<dbReference type="OrthoDB" id="1436265at2759"/>
<keyword evidence="3" id="KW-1185">Reference proteome</keyword>
<name>A0A835CL72_9FABA</name>
<dbReference type="AlphaFoldDB" id="A0A835CL72"/>
<dbReference type="InterPro" id="IPR044974">
    <property type="entry name" value="Disease_R_plants"/>
</dbReference>
<dbReference type="PANTHER" id="PTHR23155:SF1205">
    <property type="entry name" value="DISEASE RESISTANCE PROTEIN RPM1"/>
    <property type="match status" value="1"/>
</dbReference>
<feature type="domain" description="NB-ARC" evidence="1">
    <location>
        <begin position="232"/>
        <end position="388"/>
    </location>
</feature>
<dbReference type="SUPFAM" id="SSF52540">
    <property type="entry name" value="P-loop containing nucleoside triphosphate hydrolases"/>
    <property type="match status" value="2"/>
</dbReference>
<dbReference type="Pfam" id="PF00931">
    <property type="entry name" value="NB-ARC"/>
    <property type="match status" value="2"/>
</dbReference>
<dbReference type="EMBL" id="JAAIUW010000001">
    <property type="protein sequence ID" value="KAF7845536.1"/>
    <property type="molecule type" value="Genomic_DNA"/>
</dbReference>
<evidence type="ECO:0000259" key="1">
    <source>
        <dbReference type="Pfam" id="PF00931"/>
    </source>
</evidence>
<dbReference type="Gene3D" id="3.40.50.300">
    <property type="entry name" value="P-loop containing nucleotide triphosphate hydrolases"/>
    <property type="match status" value="2"/>
</dbReference>
<gene>
    <name evidence="2" type="ORF">G2W53_002441</name>
</gene>
<dbReference type="InterPro" id="IPR027417">
    <property type="entry name" value="P-loop_NTPase"/>
</dbReference>